<dbReference type="GO" id="GO:0003723">
    <property type="term" value="F:RNA binding"/>
    <property type="evidence" value="ECO:0007669"/>
    <property type="project" value="InterPro"/>
</dbReference>
<dbReference type="CDD" id="cd01062">
    <property type="entry name" value="RNase_T2_prok"/>
    <property type="match status" value="1"/>
</dbReference>
<dbReference type="InterPro" id="IPR039378">
    <property type="entry name" value="RNase_T2_prok"/>
</dbReference>
<proteinExistence type="inferred from homology"/>
<dbReference type="PANTHER" id="PTHR11240">
    <property type="entry name" value="RIBONUCLEASE T2"/>
    <property type="match status" value="1"/>
</dbReference>
<organism evidence="3 4">
    <name type="scientific">Sinorhizobium americanum</name>
    <dbReference type="NCBI Taxonomy" id="194963"/>
    <lineage>
        <taxon>Bacteria</taxon>
        <taxon>Pseudomonadati</taxon>
        <taxon>Pseudomonadota</taxon>
        <taxon>Alphaproteobacteria</taxon>
        <taxon>Hyphomicrobiales</taxon>
        <taxon>Rhizobiaceae</taxon>
        <taxon>Sinorhizobium/Ensifer group</taxon>
        <taxon>Sinorhizobium</taxon>
    </lineage>
</organism>
<reference evidence="3 4" key="1">
    <citation type="submission" date="2015-10" db="EMBL/GenBank/DDBJ databases">
        <title>Genomic differences between typical nodule nitrogen-fixing rhizobial strains and those coming from bean seeds.</title>
        <authorList>
            <person name="Peralta H."/>
            <person name="Aguilar-Vera A."/>
            <person name="Diaz R."/>
            <person name="Mora Y."/>
            <person name="Martinez-Batallar G."/>
            <person name="Salazar E."/>
            <person name="Vargas-Lagunas C."/>
            <person name="Encarnacion S."/>
            <person name="Girard L."/>
            <person name="Mora J."/>
        </authorList>
    </citation>
    <scope>NUCLEOTIDE SEQUENCE [LARGE SCALE GENOMIC DNA]</scope>
    <source>
        <strain evidence="3 4">CFNEI 73</strain>
    </source>
</reference>
<dbReference type="Gene3D" id="3.90.730.10">
    <property type="entry name" value="Ribonuclease T2-like"/>
    <property type="match status" value="1"/>
</dbReference>
<comment type="similarity">
    <text evidence="1 2">Belongs to the RNase T2 family.</text>
</comment>
<dbReference type="InterPro" id="IPR036430">
    <property type="entry name" value="RNase_T2-like_sf"/>
</dbReference>
<dbReference type="AlphaFoldDB" id="A0A1L3LKD1"/>
<dbReference type="GO" id="GO:0006401">
    <property type="term" value="P:RNA catabolic process"/>
    <property type="evidence" value="ECO:0007669"/>
    <property type="project" value="TreeGrafter"/>
</dbReference>
<dbReference type="Proteomes" id="UP000182306">
    <property type="component" value="Chromosome"/>
</dbReference>
<name>A0A1L3LKD1_9HYPH</name>
<dbReference type="RefSeq" id="WP_037379802.1">
    <property type="nucleotide sequence ID" value="NZ_CP013107.1"/>
</dbReference>
<evidence type="ECO:0000313" key="4">
    <source>
        <dbReference type="Proteomes" id="UP000182306"/>
    </source>
</evidence>
<dbReference type="PANTHER" id="PTHR11240:SF22">
    <property type="entry name" value="RIBONUCLEASE T2"/>
    <property type="match status" value="1"/>
</dbReference>
<dbReference type="EMBL" id="CP013107">
    <property type="protein sequence ID" value="APG90550.1"/>
    <property type="molecule type" value="Genomic_DNA"/>
</dbReference>
<evidence type="ECO:0000256" key="1">
    <source>
        <dbReference type="ARBA" id="ARBA00007469"/>
    </source>
</evidence>
<protein>
    <submittedName>
        <fullName evidence="3">Ribonuclease T2 family protein</fullName>
    </submittedName>
</protein>
<accession>A0A1L3LKD1</accession>
<dbReference type="GO" id="GO:0033897">
    <property type="term" value="F:ribonuclease T2 activity"/>
    <property type="evidence" value="ECO:0007669"/>
    <property type="project" value="InterPro"/>
</dbReference>
<keyword evidence="4" id="KW-1185">Reference proteome</keyword>
<dbReference type="KEGG" id="same:SAMCFNEI73_Ch1236"/>
<dbReference type="SUPFAM" id="SSF55895">
    <property type="entry name" value="Ribonuclease Rh-like"/>
    <property type="match status" value="1"/>
</dbReference>
<sequence length="238" mass="25830">MFFASLIAARNRLLAAVALLAVAGCSGESDKIPGAGVDAPAGAASASVPLGKGFDFYVLSLSWSPTWCRSNDPQGKSEQCERGSGLIVHGLWPQNERDYPQFCPTRQSDRVPESLGRQYLDIVPSMGLIGHQWRKHGTCSGLSQADYFAVTRAARERLAIPAEFTPTEGSRDLSVGSIETAFTTKNPGMAKDMIAVTCEGPLIEEIRVCFDRELRFRACPEIDRRACRRDAVLLPAAP</sequence>
<dbReference type="STRING" id="194963.SAMCFNEI73_Ch1236"/>
<evidence type="ECO:0000313" key="3">
    <source>
        <dbReference type="EMBL" id="APG90550.1"/>
    </source>
</evidence>
<dbReference type="InterPro" id="IPR018188">
    <property type="entry name" value="RNase_T2_His_AS_1"/>
</dbReference>
<dbReference type="PROSITE" id="PS00530">
    <property type="entry name" value="RNASE_T2_1"/>
    <property type="match status" value="1"/>
</dbReference>
<evidence type="ECO:0000256" key="2">
    <source>
        <dbReference type="RuleBase" id="RU004328"/>
    </source>
</evidence>
<dbReference type="InterPro" id="IPR001568">
    <property type="entry name" value="RNase_T2-like"/>
</dbReference>
<gene>
    <name evidence="3" type="ORF">SAMCFNEI73_Ch1236</name>
</gene>
<dbReference type="Pfam" id="PF00445">
    <property type="entry name" value="Ribonuclease_T2"/>
    <property type="match status" value="1"/>
</dbReference>